<reference evidence="1" key="1">
    <citation type="submission" date="2020-10" db="EMBL/GenBank/DDBJ databases">
        <authorList>
            <person name="Gilroy R."/>
        </authorList>
    </citation>
    <scope>NUCLEOTIDE SEQUENCE</scope>
    <source>
        <strain evidence="1">ChiGjej1B1-22543</strain>
    </source>
</reference>
<reference evidence="1" key="2">
    <citation type="journal article" date="2021" name="PeerJ">
        <title>Extensive microbial diversity within the chicken gut microbiome revealed by metagenomics and culture.</title>
        <authorList>
            <person name="Gilroy R."/>
            <person name="Ravi A."/>
            <person name="Getino M."/>
            <person name="Pursley I."/>
            <person name="Horton D.L."/>
            <person name="Alikhan N.F."/>
            <person name="Baker D."/>
            <person name="Gharbi K."/>
            <person name="Hall N."/>
            <person name="Watson M."/>
            <person name="Adriaenssens E.M."/>
            <person name="Foster-Nyarko E."/>
            <person name="Jarju S."/>
            <person name="Secka A."/>
            <person name="Antonio M."/>
            <person name="Oren A."/>
            <person name="Chaudhuri R.R."/>
            <person name="La Ragione R."/>
            <person name="Hildebrand F."/>
            <person name="Pallen M.J."/>
        </authorList>
    </citation>
    <scope>NUCLEOTIDE SEQUENCE</scope>
    <source>
        <strain evidence="1">ChiGjej1B1-22543</strain>
    </source>
</reference>
<comment type="caution">
    <text evidence="1">The sequence shown here is derived from an EMBL/GenBank/DDBJ whole genome shotgun (WGS) entry which is preliminary data.</text>
</comment>
<accession>A0A9D1S2Y4</accession>
<sequence>MINLIKDPTFSKGFSILRRSLLEDNHTGLMSLPFSNLEAPTYRLAEYFTKADLYHERDVRVFEGGYSIANRCKEVIRDPQGRLTLGVDCHDEYDHPRQPNEPWPHLLVEQEFGYRPLSGMKSLVVELDVEILALESLMGEDRNDLHTLQASLYLAVGDRNPNSKSYQDFYWFGLPFMDAPRLDYPKPYCSEDVGKEDATGKLIYCIDPHIYLPPRFGVGDKARIKLDVLKFIYDGFAKAQELGYMPFTDRRDLGLISLNIGFEATGAISGKIRIDRLNLMEEGENE</sequence>
<gene>
    <name evidence="1" type="ORF">IAC52_02610</name>
</gene>
<dbReference type="AlphaFoldDB" id="A0A9D1S2Y4"/>
<dbReference type="Proteomes" id="UP000824070">
    <property type="component" value="Unassembled WGS sequence"/>
</dbReference>
<protein>
    <submittedName>
        <fullName evidence="1">Uncharacterized protein</fullName>
    </submittedName>
</protein>
<name>A0A9D1S2Y4_9FIRM</name>
<evidence type="ECO:0000313" key="1">
    <source>
        <dbReference type="EMBL" id="HIU45171.1"/>
    </source>
</evidence>
<evidence type="ECO:0000313" key="2">
    <source>
        <dbReference type="Proteomes" id="UP000824070"/>
    </source>
</evidence>
<dbReference type="EMBL" id="DVMV01000018">
    <property type="protein sequence ID" value="HIU45171.1"/>
    <property type="molecule type" value="Genomic_DNA"/>
</dbReference>
<proteinExistence type="predicted"/>
<organism evidence="1 2">
    <name type="scientific">Candidatus Alloenteromonas pullicola</name>
    <dbReference type="NCBI Taxonomy" id="2840784"/>
    <lineage>
        <taxon>Bacteria</taxon>
        <taxon>Bacillati</taxon>
        <taxon>Bacillota</taxon>
        <taxon>Bacillota incertae sedis</taxon>
        <taxon>Candidatus Alloenteromonas</taxon>
    </lineage>
</organism>